<keyword evidence="11" id="KW-1185">Reference proteome</keyword>
<evidence type="ECO:0000256" key="6">
    <source>
        <dbReference type="RuleBase" id="RU361140"/>
    </source>
</evidence>
<protein>
    <recommendedName>
        <fullName evidence="3 6">Beta-lactamase</fullName>
        <ecNumber evidence="3 6">3.5.2.6</ecNumber>
    </recommendedName>
</protein>
<dbReference type="SUPFAM" id="SSF56601">
    <property type="entry name" value="beta-lactamase/transpeptidase-like"/>
    <property type="match status" value="1"/>
</dbReference>
<evidence type="ECO:0000256" key="4">
    <source>
        <dbReference type="ARBA" id="ARBA00022801"/>
    </source>
</evidence>
<comment type="similarity">
    <text evidence="2 6">Belongs to the class-C beta-lactamase family.</text>
</comment>
<dbReference type="OrthoDB" id="119951at2"/>
<dbReference type="Proteomes" id="UP000295543">
    <property type="component" value="Unassembled WGS sequence"/>
</dbReference>
<gene>
    <name evidence="10" type="ORF">E2F49_07175</name>
</gene>
<evidence type="ECO:0000313" key="11">
    <source>
        <dbReference type="Proteomes" id="UP000295543"/>
    </source>
</evidence>
<dbReference type="InterPro" id="IPR001466">
    <property type="entry name" value="Beta-lactam-related"/>
</dbReference>
<dbReference type="GO" id="GO:0030288">
    <property type="term" value="C:outer membrane-bounded periplasmic space"/>
    <property type="evidence" value="ECO:0007669"/>
    <property type="project" value="InterPro"/>
</dbReference>
<dbReference type="AlphaFoldDB" id="A0A4R5UF12"/>
<sequence length="593" mass="61423">MPARWRACSPEPAPVPSAGSGVPSQGPAGKARGAQHGTIPEEGDSAMLPNVMTLTALLALAAGNAAAMDDVALARAVDARLSGDRTGACFAVAVIERERVARTYRCADGTATPRIGADSAFEIGSVSKTMTAALLAQLIAEGNGSLDDPLADWLPAGTVVPAFEGRPILLRHVVTHTSGLPALPARMQVSNPADPYASVTPAALLASLGDVTLQRAPGTQFEYSNFASMLLSYAVAQRAGQPFEALLREQLFAPLGMTHAYIAQPPGGVRPTTGHLPNGNPTAAWTIPGDLAGVGGVRATLDDMVRYTQAQLGLIEVPAAVRAALEATQQPVSEQPPMAMNWMLAPLAGRRVWVHEGGTGGFSSLVGFDPANGRGVVVLSDTALTALGGLGSLGAHLLDASVPVGKPRKVATPPAEVLDGLVGSWQLAGGMRVELARKGDTLTIHPAGQPVFELGYDDFGDFYPLQFDALLSPKQASDGRWTFVWLQGGGAMPATRVDDGAQAGQARLDDATLAAYAGDYTLMPGFVLKVDAADGRLRAQATGQGAFPLDATGTDRFEAAAFGIELRFQRGADGQVNALELHQGGRVMRGARG</sequence>
<dbReference type="PROSITE" id="PS00336">
    <property type="entry name" value="BETA_LACTAMASE_C"/>
    <property type="match status" value="1"/>
</dbReference>
<evidence type="ECO:0000256" key="7">
    <source>
        <dbReference type="SAM" id="MobiDB-lite"/>
    </source>
</evidence>
<dbReference type="InterPro" id="IPR021860">
    <property type="entry name" value="Peptidase_S12_Pab87-rel_C"/>
</dbReference>
<accession>A0A4R5UF12</accession>
<dbReference type="Pfam" id="PF00144">
    <property type="entry name" value="Beta-lactamase"/>
    <property type="match status" value="1"/>
</dbReference>
<evidence type="ECO:0000256" key="1">
    <source>
        <dbReference type="ARBA" id="ARBA00001526"/>
    </source>
</evidence>
<dbReference type="Pfam" id="PF11954">
    <property type="entry name" value="DUF3471"/>
    <property type="match status" value="1"/>
</dbReference>
<dbReference type="PANTHER" id="PTHR46825:SF8">
    <property type="entry name" value="BETA-LACTAMASE-RELATED"/>
    <property type="match status" value="1"/>
</dbReference>
<evidence type="ECO:0000259" key="9">
    <source>
        <dbReference type="Pfam" id="PF11954"/>
    </source>
</evidence>
<dbReference type="InterPro" id="IPR050491">
    <property type="entry name" value="AmpC-like"/>
</dbReference>
<feature type="domain" description="Peptidase S12 Pab87-related C-terminal" evidence="9">
    <location>
        <begin position="509"/>
        <end position="582"/>
    </location>
</feature>
<feature type="region of interest" description="Disordered" evidence="7">
    <location>
        <begin position="1"/>
        <end position="44"/>
    </location>
</feature>
<dbReference type="GO" id="GO:0017001">
    <property type="term" value="P:antibiotic catabolic process"/>
    <property type="evidence" value="ECO:0007669"/>
    <property type="project" value="InterPro"/>
</dbReference>
<comment type="caution">
    <text evidence="10">The sequence shown here is derived from an EMBL/GenBank/DDBJ whole genome shotgun (WGS) entry which is preliminary data.</text>
</comment>
<comment type="catalytic activity">
    <reaction evidence="1 6">
        <text>a beta-lactam + H2O = a substituted beta-amino acid</text>
        <dbReference type="Rhea" id="RHEA:20401"/>
        <dbReference type="ChEBI" id="CHEBI:15377"/>
        <dbReference type="ChEBI" id="CHEBI:35627"/>
        <dbReference type="ChEBI" id="CHEBI:140347"/>
        <dbReference type="EC" id="3.5.2.6"/>
    </reaction>
</comment>
<dbReference type="EMBL" id="SMTG01000002">
    <property type="protein sequence ID" value="TDK33760.1"/>
    <property type="molecule type" value="Genomic_DNA"/>
</dbReference>
<dbReference type="Gene3D" id="3.40.710.10">
    <property type="entry name" value="DD-peptidase/beta-lactamase superfamily"/>
    <property type="match status" value="1"/>
</dbReference>
<keyword evidence="5 6" id="KW-0046">Antibiotic resistance</keyword>
<keyword evidence="4 6" id="KW-0378">Hydrolase</keyword>
<evidence type="ECO:0000313" key="10">
    <source>
        <dbReference type="EMBL" id="TDK33760.1"/>
    </source>
</evidence>
<dbReference type="EC" id="3.5.2.6" evidence="3 6"/>
<evidence type="ECO:0000256" key="2">
    <source>
        <dbReference type="ARBA" id="ARBA00007840"/>
    </source>
</evidence>
<feature type="domain" description="Beta-lactamase-related" evidence="8">
    <location>
        <begin position="75"/>
        <end position="382"/>
    </location>
</feature>
<dbReference type="GO" id="GO:0008800">
    <property type="term" value="F:beta-lactamase activity"/>
    <property type="evidence" value="ECO:0007669"/>
    <property type="project" value="UniProtKB-UniRule"/>
</dbReference>
<evidence type="ECO:0000256" key="3">
    <source>
        <dbReference type="ARBA" id="ARBA00012865"/>
    </source>
</evidence>
<dbReference type="PANTHER" id="PTHR46825">
    <property type="entry name" value="D-ALANYL-D-ALANINE-CARBOXYPEPTIDASE/ENDOPEPTIDASE AMPH"/>
    <property type="match status" value="1"/>
</dbReference>
<evidence type="ECO:0000256" key="5">
    <source>
        <dbReference type="ARBA" id="ARBA00023251"/>
    </source>
</evidence>
<reference evidence="10 11" key="1">
    <citation type="submission" date="2019-03" db="EMBL/GenBank/DDBJ databases">
        <title>Luteimonas zhaokaii sp.nov., isolated from the rectal contents of Plateau pika in Yushu, Qinghai Province, China.</title>
        <authorList>
            <person name="Zhang G."/>
        </authorList>
    </citation>
    <scope>NUCLEOTIDE SEQUENCE [LARGE SCALE GENOMIC DNA]</scope>
    <source>
        <strain evidence="10 11">THG-MD21</strain>
    </source>
</reference>
<evidence type="ECO:0000259" key="8">
    <source>
        <dbReference type="Pfam" id="PF00144"/>
    </source>
</evidence>
<organism evidence="10 11">
    <name type="scientific">Luteimonas terrae</name>
    <dbReference type="NCBI Taxonomy" id="1530191"/>
    <lineage>
        <taxon>Bacteria</taxon>
        <taxon>Pseudomonadati</taxon>
        <taxon>Pseudomonadota</taxon>
        <taxon>Gammaproteobacteria</taxon>
        <taxon>Lysobacterales</taxon>
        <taxon>Lysobacteraceae</taxon>
        <taxon>Luteimonas</taxon>
    </lineage>
</organism>
<name>A0A4R5UF12_9GAMM</name>
<dbReference type="InterPro" id="IPR012338">
    <property type="entry name" value="Beta-lactam/transpept-like"/>
</dbReference>
<dbReference type="InterPro" id="IPR001586">
    <property type="entry name" value="Beta-lactam_class-C_AS"/>
</dbReference>
<dbReference type="GO" id="GO:0046677">
    <property type="term" value="P:response to antibiotic"/>
    <property type="evidence" value="ECO:0007669"/>
    <property type="project" value="UniProtKB-UniRule"/>
</dbReference>
<proteinExistence type="inferred from homology"/>